<keyword evidence="1" id="KW-0677">Repeat</keyword>
<dbReference type="Proteomes" id="UP000308267">
    <property type="component" value="Unassembled WGS sequence"/>
</dbReference>
<evidence type="ECO:0000313" key="4">
    <source>
        <dbReference type="EMBL" id="TGZ67743.1"/>
    </source>
</evidence>
<sequence>MASTKSKRRTRNRTQRYTSNVFSMFTEPQINEFKCSYWAFIFSGLMDGRSSLGLGCTKSPVNYGWCGGYFLTNEAFSLIDSNKDSIIDQSDLEEIFRSLGKTPTQAYLDDMLSQAKGQINFTMFLTLFGEKMMGCDPEEAIMNAFACFDPDGSGVIPEDRLRELMTTMGDRWTHDKVDELFHGAPISNGNFDYKEFTRMIMHGQDEEDNQSTRA</sequence>
<evidence type="ECO:0000313" key="5">
    <source>
        <dbReference type="Proteomes" id="UP000308267"/>
    </source>
</evidence>
<dbReference type="InterPro" id="IPR050403">
    <property type="entry name" value="Myosin_RLC"/>
</dbReference>
<comment type="caution">
    <text evidence="4">The sequence shown here is derived from an EMBL/GenBank/DDBJ whole genome shotgun (WGS) entry which is preliminary data.</text>
</comment>
<reference evidence="4 5" key="1">
    <citation type="journal article" date="2019" name="BMC Genomics">
        <title>New insights from Opisthorchis felineus genome: update on genomics of the epidemiologically important liver flukes.</title>
        <authorList>
            <person name="Ershov N.I."/>
            <person name="Mordvinov V.A."/>
            <person name="Prokhortchouk E.B."/>
            <person name="Pakharukova M.Y."/>
            <person name="Gunbin K.V."/>
            <person name="Ustyantsev K."/>
            <person name="Genaev M.A."/>
            <person name="Blinov A.G."/>
            <person name="Mazur A."/>
            <person name="Boulygina E."/>
            <person name="Tsygankova S."/>
            <person name="Khrameeva E."/>
            <person name="Chekanov N."/>
            <person name="Fan G."/>
            <person name="Xiao A."/>
            <person name="Zhang H."/>
            <person name="Xu X."/>
            <person name="Yang H."/>
            <person name="Solovyev V."/>
            <person name="Lee S.M."/>
            <person name="Liu X."/>
            <person name="Afonnikov D.A."/>
            <person name="Skryabin K.G."/>
        </authorList>
    </citation>
    <scope>NUCLEOTIDE SEQUENCE [LARGE SCALE GENOMIC DNA]</scope>
    <source>
        <strain evidence="4">AK-0245</strain>
        <tissue evidence="4">Whole organism</tissue>
    </source>
</reference>
<evidence type="ECO:0000256" key="1">
    <source>
        <dbReference type="ARBA" id="ARBA00022737"/>
    </source>
</evidence>
<protein>
    <recommendedName>
        <fullName evidence="3">EF-hand domain-containing protein</fullName>
    </recommendedName>
</protein>
<dbReference type="FunFam" id="1.10.238.10:FF:000527">
    <property type="entry name" value="Calmodulin-3"/>
    <property type="match status" value="1"/>
</dbReference>
<dbReference type="AlphaFoldDB" id="A0A4S2LV76"/>
<dbReference type="SMART" id="SM00054">
    <property type="entry name" value="EFh"/>
    <property type="match status" value="2"/>
</dbReference>
<organism evidence="4 5">
    <name type="scientific">Opisthorchis felineus</name>
    <dbReference type="NCBI Taxonomy" id="147828"/>
    <lineage>
        <taxon>Eukaryota</taxon>
        <taxon>Metazoa</taxon>
        <taxon>Spiralia</taxon>
        <taxon>Lophotrochozoa</taxon>
        <taxon>Platyhelminthes</taxon>
        <taxon>Trematoda</taxon>
        <taxon>Digenea</taxon>
        <taxon>Opisthorchiida</taxon>
        <taxon>Opisthorchiata</taxon>
        <taxon>Opisthorchiidae</taxon>
        <taxon>Opisthorchis</taxon>
    </lineage>
</organism>
<accession>A0A4S2LV76</accession>
<dbReference type="PROSITE" id="PS50222">
    <property type="entry name" value="EF_HAND_2"/>
    <property type="match status" value="2"/>
</dbReference>
<evidence type="ECO:0000259" key="3">
    <source>
        <dbReference type="PROSITE" id="PS50222"/>
    </source>
</evidence>
<proteinExistence type="predicted"/>
<keyword evidence="2" id="KW-0514">Muscle protein</keyword>
<keyword evidence="5" id="KW-1185">Reference proteome</keyword>
<dbReference type="PANTHER" id="PTHR23049">
    <property type="entry name" value="MYOSIN REGULATORY LIGHT CHAIN 2"/>
    <property type="match status" value="1"/>
</dbReference>
<dbReference type="SUPFAM" id="SSF47473">
    <property type="entry name" value="EF-hand"/>
    <property type="match status" value="1"/>
</dbReference>
<dbReference type="InterPro" id="IPR002048">
    <property type="entry name" value="EF_hand_dom"/>
</dbReference>
<gene>
    <name evidence="4" type="ORF">CRM22_004626</name>
</gene>
<feature type="domain" description="EF-hand" evidence="3">
    <location>
        <begin position="74"/>
        <end position="102"/>
    </location>
</feature>
<dbReference type="GO" id="GO:0005509">
    <property type="term" value="F:calcium ion binding"/>
    <property type="evidence" value="ECO:0007669"/>
    <property type="project" value="InterPro"/>
</dbReference>
<dbReference type="OrthoDB" id="429467at2759"/>
<feature type="domain" description="EF-hand" evidence="3">
    <location>
        <begin position="136"/>
        <end position="171"/>
    </location>
</feature>
<dbReference type="STRING" id="147828.A0A4S2LV76"/>
<evidence type="ECO:0000256" key="2">
    <source>
        <dbReference type="ARBA" id="ARBA00023179"/>
    </source>
</evidence>
<dbReference type="EMBL" id="SJOL01006402">
    <property type="protein sequence ID" value="TGZ67743.1"/>
    <property type="molecule type" value="Genomic_DNA"/>
</dbReference>
<dbReference type="InterPro" id="IPR011992">
    <property type="entry name" value="EF-hand-dom_pair"/>
</dbReference>
<name>A0A4S2LV76_OPIFE</name>
<dbReference type="Gene3D" id="1.10.238.10">
    <property type="entry name" value="EF-hand"/>
    <property type="match status" value="2"/>
</dbReference>